<dbReference type="InterPro" id="IPR036390">
    <property type="entry name" value="WH_DNA-bd_sf"/>
</dbReference>
<organism evidence="2">
    <name type="scientific">hydrothermal vent metagenome</name>
    <dbReference type="NCBI Taxonomy" id="652676"/>
    <lineage>
        <taxon>unclassified sequences</taxon>
        <taxon>metagenomes</taxon>
        <taxon>ecological metagenomes</taxon>
    </lineage>
</organism>
<dbReference type="EMBL" id="UOFM01000032">
    <property type="protein sequence ID" value="VAW72704.1"/>
    <property type="molecule type" value="Genomic_DNA"/>
</dbReference>
<dbReference type="GO" id="GO:0003677">
    <property type="term" value="F:DNA binding"/>
    <property type="evidence" value="ECO:0007669"/>
    <property type="project" value="InterPro"/>
</dbReference>
<reference evidence="2" key="1">
    <citation type="submission" date="2018-06" db="EMBL/GenBank/DDBJ databases">
        <authorList>
            <person name="Zhirakovskaya E."/>
        </authorList>
    </citation>
    <scope>NUCLEOTIDE SEQUENCE</scope>
</reference>
<dbReference type="InterPro" id="IPR014710">
    <property type="entry name" value="RmlC-like_jellyroll"/>
</dbReference>
<dbReference type="AlphaFoldDB" id="A0A3B0YUZ1"/>
<evidence type="ECO:0000313" key="2">
    <source>
        <dbReference type="EMBL" id="VAW72704.1"/>
    </source>
</evidence>
<evidence type="ECO:0000259" key="1">
    <source>
        <dbReference type="PROSITE" id="PS51063"/>
    </source>
</evidence>
<dbReference type="Pfam" id="PF13545">
    <property type="entry name" value="HTH_Crp_2"/>
    <property type="match status" value="1"/>
</dbReference>
<name>A0A3B0YUZ1_9ZZZZ</name>
<dbReference type="InterPro" id="IPR012318">
    <property type="entry name" value="HTH_CRP"/>
</dbReference>
<sequence>MNAYASQKSMLWNKVYPEFAGSTDHAIRNIINDATQVFERAIDNSPHFRRFVLKKFGERLVDVVSRMEQICAPSIDPYLAQTLLELSGDRLTITTTHQELALRLGTAREVVSRHLKQFEVNGWVHLARGSLRIAAPEHLKRIITQ</sequence>
<dbReference type="SMART" id="SM00419">
    <property type="entry name" value="HTH_CRP"/>
    <property type="match status" value="1"/>
</dbReference>
<feature type="domain" description="HTH crp-type" evidence="1">
    <location>
        <begin position="73"/>
        <end position="137"/>
    </location>
</feature>
<accession>A0A3B0YUZ1</accession>
<protein>
    <submittedName>
        <fullName evidence="2">Transcriptional regulator, Crp/Fnr family</fullName>
    </submittedName>
</protein>
<dbReference type="PROSITE" id="PS51063">
    <property type="entry name" value="HTH_CRP_2"/>
    <property type="match status" value="1"/>
</dbReference>
<dbReference type="Gene3D" id="2.60.120.10">
    <property type="entry name" value="Jelly Rolls"/>
    <property type="match status" value="1"/>
</dbReference>
<gene>
    <name evidence="2" type="ORF">MNBD_GAMMA14-206</name>
</gene>
<dbReference type="SUPFAM" id="SSF46785">
    <property type="entry name" value="Winged helix' DNA-binding domain"/>
    <property type="match status" value="1"/>
</dbReference>
<proteinExistence type="predicted"/>
<dbReference type="GO" id="GO:0006355">
    <property type="term" value="P:regulation of DNA-templated transcription"/>
    <property type="evidence" value="ECO:0007669"/>
    <property type="project" value="InterPro"/>
</dbReference>